<protein>
    <submittedName>
        <fullName evidence="1">Phage-like element PBSX protein XkdM</fullName>
    </submittedName>
</protein>
<dbReference type="InterPro" id="IPR038628">
    <property type="entry name" value="XkdM-like_sf"/>
</dbReference>
<dbReference type="SUPFAM" id="SSF69279">
    <property type="entry name" value="Phage tail proteins"/>
    <property type="match status" value="1"/>
</dbReference>
<name>A0A645HGZ0_9ZZZZ</name>
<gene>
    <name evidence="1" type="primary">xkdM_6</name>
    <name evidence="1" type="ORF">SDC9_182882</name>
</gene>
<evidence type="ECO:0000313" key="1">
    <source>
        <dbReference type="EMBL" id="MPN35384.1"/>
    </source>
</evidence>
<accession>A0A645HGZ0</accession>
<dbReference type="AlphaFoldDB" id="A0A645HGZ0"/>
<reference evidence="1" key="1">
    <citation type="submission" date="2019-08" db="EMBL/GenBank/DDBJ databases">
        <authorList>
            <person name="Kucharzyk K."/>
            <person name="Murdoch R.W."/>
            <person name="Higgins S."/>
            <person name="Loffler F."/>
        </authorList>
    </citation>
    <scope>NUCLEOTIDE SEQUENCE</scope>
</reference>
<organism evidence="1">
    <name type="scientific">bioreactor metagenome</name>
    <dbReference type="NCBI Taxonomy" id="1076179"/>
    <lineage>
        <taxon>unclassified sequences</taxon>
        <taxon>metagenomes</taxon>
        <taxon>ecological metagenomes</taxon>
    </lineage>
</organism>
<dbReference type="Gene3D" id="2.30.110.40">
    <property type="entry name" value="Phage tail tube protein"/>
    <property type="match status" value="1"/>
</dbReference>
<dbReference type="InterPro" id="IPR018989">
    <property type="entry name" value="DUF2001"/>
</dbReference>
<comment type="caution">
    <text evidence="1">The sequence shown here is derived from an EMBL/GenBank/DDBJ whole genome shotgun (WGS) entry which is preliminary data.</text>
</comment>
<sequence>MEGNKTVGLSGTFSGTAHYNQSILRQAMLDYKNTGVDAYFEIQITNDDPASSAGRQTIVFMDCNTDGGILAKFDADGEYLDEEIEGTFEDFKMPEKFAMLAGML</sequence>
<proteinExistence type="predicted"/>
<dbReference type="EMBL" id="VSSQ01088927">
    <property type="protein sequence ID" value="MPN35384.1"/>
    <property type="molecule type" value="Genomic_DNA"/>
</dbReference>
<dbReference type="Pfam" id="PF09393">
    <property type="entry name" value="DUF2001"/>
    <property type="match status" value="1"/>
</dbReference>